<keyword evidence="3" id="KW-1185">Reference proteome</keyword>
<organism evidence="2 3">
    <name type="scientific">Thermosulfidibacter takaii (strain DSM 17441 / JCM 13301 / NBRC 103674 / ABI70S6)</name>
    <dbReference type="NCBI Taxonomy" id="1298851"/>
    <lineage>
        <taxon>Bacteria</taxon>
        <taxon>Pseudomonadati</taxon>
        <taxon>Thermosulfidibacterota</taxon>
        <taxon>Thermosulfidibacteria</taxon>
        <taxon>Thermosulfidibacterales</taxon>
        <taxon>Thermosulfidibacteraceae</taxon>
    </lineage>
</organism>
<dbReference type="GO" id="GO:0008757">
    <property type="term" value="F:S-adenosylmethionine-dependent methyltransferase activity"/>
    <property type="evidence" value="ECO:0007669"/>
    <property type="project" value="InterPro"/>
</dbReference>
<dbReference type="InterPro" id="IPR013216">
    <property type="entry name" value="Methyltransf_11"/>
</dbReference>
<dbReference type="RefSeq" id="WP_068550001.1">
    <property type="nucleotide sequence ID" value="NZ_AP013035.1"/>
</dbReference>
<dbReference type="EMBL" id="AP013035">
    <property type="protein sequence ID" value="BAT72006.1"/>
    <property type="molecule type" value="Genomic_DNA"/>
</dbReference>
<dbReference type="OrthoDB" id="9772751at2"/>
<dbReference type="Pfam" id="PF08241">
    <property type="entry name" value="Methyltransf_11"/>
    <property type="match status" value="1"/>
</dbReference>
<evidence type="ECO:0000259" key="1">
    <source>
        <dbReference type="Pfam" id="PF08241"/>
    </source>
</evidence>
<dbReference type="AlphaFoldDB" id="A0A0S3QUK3"/>
<accession>A0A0S3QUK3</accession>
<dbReference type="EC" id="2.1.1.-" evidence="2"/>
<gene>
    <name evidence="2" type="ORF">TST_1218</name>
</gene>
<keyword evidence="2" id="KW-0489">Methyltransferase</keyword>
<reference evidence="3" key="1">
    <citation type="journal article" date="2018" name="Science">
        <title>A primordial and reversible TCA cycle in a facultatively chemolithoautotrophic thermophile.</title>
        <authorList>
            <person name="Nunoura T."/>
            <person name="Chikaraishi Y."/>
            <person name="Izaki R."/>
            <person name="Suwa T."/>
            <person name="Sato T."/>
            <person name="Harada T."/>
            <person name="Mori K."/>
            <person name="Kato Y."/>
            <person name="Miyazaki M."/>
            <person name="Shimamura S."/>
            <person name="Yanagawa K."/>
            <person name="Shuto A."/>
            <person name="Ohkouchi N."/>
            <person name="Fujita N."/>
            <person name="Takaki Y."/>
            <person name="Atomi H."/>
            <person name="Takai K."/>
        </authorList>
    </citation>
    <scope>NUCLEOTIDE SEQUENCE [LARGE SCALE GENOMIC DNA]</scope>
    <source>
        <strain evidence="3">DSM 17441 / JCM 13301 / NBRC 103674 / ABI70S6</strain>
    </source>
</reference>
<dbReference type="SUPFAM" id="SSF53335">
    <property type="entry name" value="S-adenosyl-L-methionine-dependent methyltransferases"/>
    <property type="match status" value="1"/>
</dbReference>
<dbReference type="Proteomes" id="UP000063234">
    <property type="component" value="Chromosome"/>
</dbReference>
<dbReference type="STRING" id="1298851.TST_1218"/>
<dbReference type="GO" id="GO:0032259">
    <property type="term" value="P:methylation"/>
    <property type="evidence" value="ECO:0007669"/>
    <property type="project" value="UniProtKB-KW"/>
</dbReference>
<dbReference type="KEGG" id="ttk:TST_1218"/>
<dbReference type="Gene3D" id="3.40.50.150">
    <property type="entry name" value="Vaccinia Virus protein VP39"/>
    <property type="match status" value="1"/>
</dbReference>
<dbReference type="CDD" id="cd02440">
    <property type="entry name" value="AdoMet_MTases"/>
    <property type="match status" value="1"/>
</dbReference>
<evidence type="ECO:0000313" key="2">
    <source>
        <dbReference type="EMBL" id="BAT72006.1"/>
    </source>
</evidence>
<protein>
    <submittedName>
        <fullName evidence="2">Type 11 methyltransferase</fullName>
        <ecNumber evidence="2">2.1.1.-</ecNumber>
    </submittedName>
</protein>
<dbReference type="InterPro" id="IPR029063">
    <property type="entry name" value="SAM-dependent_MTases_sf"/>
</dbReference>
<name>A0A0S3QUK3_THET7</name>
<feature type="domain" description="Methyltransferase type 11" evidence="1">
    <location>
        <begin position="45"/>
        <end position="129"/>
    </location>
</feature>
<evidence type="ECO:0000313" key="3">
    <source>
        <dbReference type="Proteomes" id="UP000063234"/>
    </source>
</evidence>
<sequence length="211" mass="24114">MSVWQPFNEYADKYDRWFDEYALAFQSELEAFKKAFPQNVTPPYLEIGVGTGRFAERLGIGYGADPAIEALKLAKKRGIKVVAALGERLPFKDKSFSLVLLNTVLCFVKEPLLLFQEIKRVIKEQGFLMVGMIDKSSFLGRYYVRKGGTFFRHAHFKEVDEVILLGQRVGFHLEEACQTLFCYPCELNQEEEVKSGWGEGGFVVLRFKSLS</sequence>
<proteinExistence type="predicted"/>
<keyword evidence="2" id="KW-0808">Transferase</keyword>